<feature type="transmembrane region" description="Helical" evidence="5">
    <location>
        <begin position="61"/>
        <end position="82"/>
    </location>
</feature>
<dbReference type="AlphaFoldDB" id="A0A9W9JSX0"/>
<keyword evidence="4 5" id="KW-0472">Membrane</keyword>
<dbReference type="GO" id="GO:0016020">
    <property type="term" value="C:membrane"/>
    <property type="evidence" value="ECO:0007669"/>
    <property type="project" value="UniProtKB-SubCell"/>
</dbReference>
<comment type="subcellular location">
    <subcellularLocation>
        <location evidence="1">Membrane</location>
        <topology evidence="1">Multi-pass membrane protein</topology>
    </subcellularLocation>
</comment>
<keyword evidence="7" id="KW-1185">Reference proteome</keyword>
<reference evidence="6" key="1">
    <citation type="submission" date="2022-11" db="EMBL/GenBank/DDBJ databases">
        <authorList>
            <person name="Petersen C."/>
        </authorList>
    </citation>
    <scope>NUCLEOTIDE SEQUENCE</scope>
    <source>
        <strain evidence="6">IBT 16849</strain>
    </source>
</reference>
<feature type="transmembrane region" description="Helical" evidence="5">
    <location>
        <begin position="127"/>
        <end position="151"/>
    </location>
</feature>
<sequence length="214" mass="23944">MIWSALGSDLLIHDTISAATDVGNSLLFGWILGGAVIGVIAVGVLGDICSWFVINTIGRRGLFPGMLVLTAIFFIIGILDVVPNYNPSIAMGQCVLIIILNFFYDLTLGPLRYVICGEMSSTRLRSYTISISFFTRNFWTLIMTLTVPYMINPDEGHLRGKTGFIFGDFSIIASIWTCFCLPETKGRTFEQLDHMFEQRIDLGTQIWRLRPNTK</sequence>
<dbReference type="GO" id="GO:0005351">
    <property type="term" value="F:carbohydrate:proton symporter activity"/>
    <property type="evidence" value="ECO:0007669"/>
    <property type="project" value="TreeGrafter"/>
</dbReference>
<evidence type="ECO:0000256" key="1">
    <source>
        <dbReference type="ARBA" id="ARBA00004141"/>
    </source>
</evidence>
<organism evidence="6 7">
    <name type="scientific">Penicillium cf. griseofulvum</name>
    <dbReference type="NCBI Taxonomy" id="2972120"/>
    <lineage>
        <taxon>Eukaryota</taxon>
        <taxon>Fungi</taxon>
        <taxon>Dikarya</taxon>
        <taxon>Ascomycota</taxon>
        <taxon>Pezizomycotina</taxon>
        <taxon>Eurotiomycetes</taxon>
        <taxon>Eurotiomycetidae</taxon>
        <taxon>Eurotiales</taxon>
        <taxon>Aspergillaceae</taxon>
        <taxon>Penicillium</taxon>
    </lineage>
</organism>
<dbReference type="InterPro" id="IPR005828">
    <property type="entry name" value="MFS_sugar_transport-like"/>
</dbReference>
<dbReference type="InterPro" id="IPR050360">
    <property type="entry name" value="MFS_Sugar_Transporters"/>
</dbReference>
<accession>A0A9W9JSX0</accession>
<feature type="transmembrane region" description="Helical" evidence="5">
    <location>
        <begin position="163"/>
        <end position="181"/>
    </location>
</feature>
<dbReference type="Pfam" id="PF00083">
    <property type="entry name" value="Sugar_tr"/>
    <property type="match status" value="1"/>
</dbReference>
<dbReference type="PANTHER" id="PTHR48022">
    <property type="entry name" value="PLASTIDIC GLUCOSE TRANSPORTER 4"/>
    <property type="match status" value="1"/>
</dbReference>
<dbReference type="OrthoDB" id="6612291at2759"/>
<feature type="transmembrane region" description="Helical" evidence="5">
    <location>
        <begin position="88"/>
        <end position="106"/>
    </location>
</feature>
<proteinExistence type="predicted"/>
<name>A0A9W9JSX0_9EURO</name>
<gene>
    <name evidence="6" type="ORF">N7472_004450</name>
</gene>
<comment type="caution">
    <text evidence="6">The sequence shown here is derived from an EMBL/GenBank/DDBJ whole genome shotgun (WGS) entry which is preliminary data.</text>
</comment>
<dbReference type="Gene3D" id="1.20.1250.20">
    <property type="entry name" value="MFS general substrate transporter like domains"/>
    <property type="match status" value="1"/>
</dbReference>
<dbReference type="PANTHER" id="PTHR48022:SF83">
    <property type="entry name" value="MAJOR FACILITATOR SUPERFAMILY (MFS) PROFILE DOMAIN-CONTAINING PROTEIN"/>
    <property type="match status" value="1"/>
</dbReference>
<evidence type="ECO:0000256" key="3">
    <source>
        <dbReference type="ARBA" id="ARBA00022989"/>
    </source>
</evidence>
<dbReference type="EMBL" id="JAPQKP010000003">
    <property type="protein sequence ID" value="KAJ5199246.1"/>
    <property type="molecule type" value="Genomic_DNA"/>
</dbReference>
<evidence type="ECO:0000313" key="6">
    <source>
        <dbReference type="EMBL" id="KAJ5199246.1"/>
    </source>
</evidence>
<keyword evidence="3 5" id="KW-1133">Transmembrane helix</keyword>
<keyword evidence="2 5" id="KW-0812">Transmembrane</keyword>
<evidence type="ECO:0000256" key="2">
    <source>
        <dbReference type="ARBA" id="ARBA00022692"/>
    </source>
</evidence>
<evidence type="ECO:0000256" key="5">
    <source>
        <dbReference type="SAM" id="Phobius"/>
    </source>
</evidence>
<evidence type="ECO:0000313" key="7">
    <source>
        <dbReference type="Proteomes" id="UP001150879"/>
    </source>
</evidence>
<dbReference type="SUPFAM" id="SSF103473">
    <property type="entry name" value="MFS general substrate transporter"/>
    <property type="match status" value="1"/>
</dbReference>
<feature type="transmembrane region" description="Helical" evidence="5">
    <location>
        <begin position="27"/>
        <end position="54"/>
    </location>
</feature>
<dbReference type="InterPro" id="IPR036259">
    <property type="entry name" value="MFS_trans_sf"/>
</dbReference>
<dbReference type="Proteomes" id="UP001150879">
    <property type="component" value="Unassembled WGS sequence"/>
</dbReference>
<reference evidence="6" key="2">
    <citation type="journal article" date="2023" name="IMA Fungus">
        <title>Comparative genomic study of the Penicillium genus elucidates a diverse pangenome and 15 lateral gene transfer events.</title>
        <authorList>
            <person name="Petersen C."/>
            <person name="Sorensen T."/>
            <person name="Nielsen M.R."/>
            <person name="Sondergaard T.E."/>
            <person name="Sorensen J.L."/>
            <person name="Fitzpatrick D.A."/>
            <person name="Frisvad J.C."/>
            <person name="Nielsen K.L."/>
        </authorList>
    </citation>
    <scope>NUCLEOTIDE SEQUENCE</scope>
    <source>
        <strain evidence="6">IBT 16849</strain>
    </source>
</reference>
<protein>
    <submittedName>
        <fullName evidence="6">Major facilitator superfamily domain general substrate transporter</fullName>
    </submittedName>
</protein>
<evidence type="ECO:0000256" key="4">
    <source>
        <dbReference type="ARBA" id="ARBA00023136"/>
    </source>
</evidence>